<dbReference type="AlphaFoldDB" id="A0A9P0TEH9"/>
<accession>A0A9P0TEH9</accession>
<dbReference type="EMBL" id="CALOZG010000011">
    <property type="protein sequence ID" value="CAH4030923.1"/>
    <property type="molecule type" value="Genomic_DNA"/>
</dbReference>
<sequence>MKKIERVYTVYVEEIILKSSQIDDKFTVFMFAQENVVNSQEWYPKFYYKSKLSKTTQLGALKEKFMISKYHVFHFDAKQPQSVIASQYIDGLVEFTFDLRITNQFTLASLASQKLYTGPIPIAKKKMDDLKKMKNYIPEASAGFWRDRYDWPEI</sequence>
<evidence type="ECO:0000313" key="1">
    <source>
        <dbReference type="EMBL" id="CAH4030923.1"/>
    </source>
</evidence>
<keyword evidence="2" id="KW-1185">Reference proteome</keyword>
<protein>
    <submittedName>
        <fullName evidence="1">Uncharacterized protein</fullName>
    </submittedName>
</protein>
<reference evidence="1" key="1">
    <citation type="submission" date="2022-05" db="EMBL/GenBank/DDBJ databases">
        <authorList>
            <person name="Okamura Y."/>
        </authorList>
    </citation>
    <scope>NUCLEOTIDE SEQUENCE</scope>
</reference>
<evidence type="ECO:0000313" key="2">
    <source>
        <dbReference type="Proteomes" id="UP001152562"/>
    </source>
</evidence>
<gene>
    <name evidence="1" type="ORF">PIBRA_LOCUS7522</name>
</gene>
<name>A0A9P0TEH9_PIEBR</name>
<organism evidence="1 2">
    <name type="scientific">Pieris brassicae</name>
    <name type="common">White butterfly</name>
    <name type="synonym">Large white butterfly</name>
    <dbReference type="NCBI Taxonomy" id="7116"/>
    <lineage>
        <taxon>Eukaryota</taxon>
        <taxon>Metazoa</taxon>
        <taxon>Ecdysozoa</taxon>
        <taxon>Arthropoda</taxon>
        <taxon>Hexapoda</taxon>
        <taxon>Insecta</taxon>
        <taxon>Pterygota</taxon>
        <taxon>Neoptera</taxon>
        <taxon>Endopterygota</taxon>
        <taxon>Lepidoptera</taxon>
        <taxon>Glossata</taxon>
        <taxon>Ditrysia</taxon>
        <taxon>Papilionoidea</taxon>
        <taxon>Pieridae</taxon>
        <taxon>Pierinae</taxon>
        <taxon>Pieris</taxon>
    </lineage>
</organism>
<proteinExistence type="predicted"/>
<comment type="caution">
    <text evidence="1">The sequence shown here is derived from an EMBL/GenBank/DDBJ whole genome shotgun (WGS) entry which is preliminary data.</text>
</comment>
<dbReference type="Proteomes" id="UP001152562">
    <property type="component" value="Unassembled WGS sequence"/>
</dbReference>